<reference evidence="1 2" key="1">
    <citation type="submission" date="2012-04" db="EMBL/GenBank/DDBJ databases">
        <title>The Genome Sequence of Loa loa.</title>
        <authorList>
            <consortium name="The Broad Institute Genome Sequencing Platform"/>
            <consortium name="Broad Institute Genome Sequencing Center for Infectious Disease"/>
            <person name="Nutman T.B."/>
            <person name="Fink D.L."/>
            <person name="Russ C."/>
            <person name="Young S."/>
            <person name="Zeng Q."/>
            <person name="Gargeya S."/>
            <person name="Alvarado L."/>
            <person name="Berlin A."/>
            <person name="Chapman S.B."/>
            <person name="Chen Z."/>
            <person name="Freedman E."/>
            <person name="Gellesch M."/>
            <person name="Goldberg J."/>
            <person name="Griggs A."/>
            <person name="Gujja S."/>
            <person name="Heilman E.R."/>
            <person name="Heiman D."/>
            <person name="Howarth C."/>
            <person name="Mehta T."/>
            <person name="Neiman D."/>
            <person name="Pearson M."/>
            <person name="Roberts A."/>
            <person name="Saif S."/>
            <person name="Shea T."/>
            <person name="Shenoy N."/>
            <person name="Sisk P."/>
            <person name="Stolte C."/>
            <person name="Sykes S."/>
            <person name="White J."/>
            <person name="Yandava C."/>
            <person name="Haas B."/>
            <person name="Henn M.R."/>
            <person name="Nusbaum C."/>
            <person name="Birren B."/>
        </authorList>
    </citation>
    <scope>NUCLEOTIDE SEQUENCE [LARGE SCALE GENOMIC DNA]</scope>
</reference>
<gene>
    <name evidence="1 3" type="ORF">LOAG_18204</name>
</gene>
<organism evidence="2 3">
    <name type="scientific">Loa loa</name>
    <name type="common">Eye worm</name>
    <name type="synonym">Filaria loa</name>
    <dbReference type="NCBI Taxonomy" id="7209"/>
    <lineage>
        <taxon>Eukaryota</taxon>
        <taxon>Metazoa</taxon>
        <taxon>Ecdysozoa</taxon>
        <taxon>Nematoda</taxon>
        <taxon>Chromadorea</taxon>
        <taxon>Rhabditida</taxon>
        <taxon>Spirurina</taxon>
        <taxon>Spiruromorpha</taxon>
        <taxon>Filarioidea</taxon>
        <taxon>Onchocercidae</taxon>
        <taxon>Loa</taxon>
    </lineage>
</organism>
<protein>
    <submittedName>
        <fullName evidence="3">Ricin B-type lectin domain-containing protein</fullName>
    </submittedName>
</protein>
<dbReference type="WBParaSite" id="EN70_10209">
    <property type="protein sequence ID" value="EN70_10209"/>
    <property type="gene ID" value="EN70_10209"/>
</dbReference>
<dbReference type="AlphaFoldDB" id="A0A1I7V5V2"/>
<dbReference type="Proteomes" id="UP000095285">
    <property type="component" value="Unassembled WGS sequence"/>
</dbReference>
<keyword evidence="2" id="KW-1185">Reference proteome</keyword>
<evidence type="ECO:0000313" key="3">
    <source>
        <dbReference type="WBParaSite" id="EN70_10209"/>
    </source>
</evidence>
<dbReference type="OMA" id="CFTYGKQ"/>
<dbReference type="KEGG" id="loa:LOAG_18204"/>
<sequence length="192" mass="22162">MCIYGIKFTGGFDDILYFNDPNENDITAMHLDNAGSSLCSHLWFVPNLKDPYQEVVISIGNNIFMDLFIICCENCQQLTEQNWRIHLKSQFLIHRYAIVQSMAEKNDYLMAERVRDINQPKTCITEDYRQIPVTGNNGVCFTYGKQKFINPVAGQRYMSKLENILRMGQYNATVAKYSLGKYCSMSYALLTQ</sequence>
<accession>A0A1I7V5V2</accession>
<dbReference type="CTD" id="31251868"/>
<dbReference type="EMBL" id="JH712290">
    <property type="protein sequence ID" value="EJD74485.1"/>
    <property type="molecule type" value="Genomic_DNA"/>
</dbReference>
<dbReference type="OrthoDB" id="5855488at2759"/>
<name>A0A1I7V5V2_LOALO</name>
<accession>A0A1S0UFX7</accession>
<dbReference type="GeneID" id="31251868"/>
<reference evidence="3" key="2">
    <citation type="submission" date="2016-11" db="UniProtKB">
        <authorList>
            <consortium name="WormBaseParasite"/>
        </authorList>
    </citation>
    <scope>IDENTIFICATION</scope>
</reference>
<evidence type="ECO:0000313" key="1">
    <source>
        <dbReference type="EMBL" id="EJD74485.1"/>
    </source>
</evidence>
<dbReference type="RefSeq" id="XP_020305403.1">
    <property type="nucleotide sequence ID" value="XM_020450869.1"/>
</dbReference>
<evidence type="ECO:0000313" key="2">
    <source>
        <dbReference type="Proteomes" id="UP000095285"/>
    </source>
</evidence>
<proteinExistence type="predicted"/>